<dbReference type="InterPro" id="IPR036397">
    <property type="entry name" value="RNaseH_sf"/>
</dbReference>
<dbReference type="AlphaFoldDB" id="A0A914XGM4"/>
<dbReference type="InterPro" id="IPR043128">
    <property type="entry name" value="Rev_trsase/Diguanyl_cyclase"/>
</dbReference>
<dbReference type="Proteomes" id="UP000887566">
    <property type="component" value="Unplaced"/>
</dbReference>
<dbReference type="GO" id="GO:0003676">
    <property type="term" value="F:nucleic acid binding"/>
    <property type="evidence" value="ECO:0007669"/>
    <property type="project" value="InterPro"/>
</dbReference>
<name>A0A914XGM4_9BILA</name>
<evidence type="ECO:0000259" key="2">
    <source>
        <dbReference type="PROSITE" id="PS50878"/>
    </source>
</evidence>
<protein>
    <submittedName>
        <fullName evidence="4">Reverse transcriptase domain-containing protein</fullName>
    </submittedName>
</protein>
<organism evidence="3 4">
    <name type="scientific">Plectus sambesii</name>
    <dbReference type="NCBI Taxonomy" id="2011161"/>
    <lineage>
        <taxon>Eukaryota</taxon>
        <taxon>Metazoa</taxon>
        <taxon>Ecdysozoa</taxon>
        <taxon>Nematoda</taxon>
        <taxon>Chromadorea</taxon>
        <taxon>Plectida</taxon>
        <taxon>Plectina</taxon>
        <taxon>Plectoidea</taxon>
        <taxon>Plectidae</taxon>
        <taxon>Plectus</taxon>
    </lineage>
</organism>
<evidence type="ECO:0000313" key="4">
    <source>
        <dbReference type="WBParaSite" id="PSAMB.scaffold8514size6140.g31467.t1"/>
    </source>
</evidence>
<dbReference type="PROSITE" id="PS50878">
    <property type="entry name" value="RT_POL"/>
    <property type="match status" value="1"/>
</dbReference>
<dbReference type="InterPro" id="IPR043502">
    <property type="entry name" value="DNA/RNA_pol_sf"/>
</dbReference>
<dbReference type="PANTHER" id="PTHR33050:SF7">
    <property type="entry name" value="RIBONUCLEASE H"/>
    <property type="match status" value="1"/>
</dbReference>
<accession>A0A914XGM4</accession>
<dbReference type="CDD" id="cd09275">
    <property type="entry name" value="RNase_HI_RT_DIRS1"/>
    <property type="match status" value="1"/>
</dbReference>
<dbReference type="PANTHER" id="PTHR33050">
    <property type="entry name" value="REVERSE TRANSCRIPTASE DOMAIN-CONTAINING PROTEIN"/>
    <property type="match status" value="1"/>
</dbReference>
<evidence type="ECO:0000313" key="3">
    <source>
        <dbReference type="Proteomes" id="UP000887566"/>
    </source>
</evidence>
<dbReference type="GO" id="GO:0004523">
    <property type="term" value="F:RNA-DNA hybrid ribonuclease activity"/>
    <property type="evidence" value="ECO:0007669"/>
    <property type="project" value="InterPro"/>
</dbReference>
<feature type="region of interest" description="Disordered" evidence="1">
    <location>
        <begin position="1"/>
        <end position="26"/>
    </location>
</feature>
<feature type="compositionally biased region" description="Polar residues" evidence="1">
    <location>
        <begin position="162"/>
        <end position="171"/>
    </location>
</feature>
<dbReference type="InterPro" id="IPR052055">
    <property type="entry name" value="Hepadnavirus_pol/RT"/>
</dbReference>
<sequence length="975" mass="108582">MASASPPVSNPASESASESTGLAELFRQQQQQNLRQFQLLAEKIATAKRPRDRSPKRTEKNRIGDWHRIFNSRCIQTLDRLLEAESAEEVREGMEELQQRLKQRNFDLEMNDTHPGYLMFKDEQAKLEGLKEEGIDDSYLVAFKKNRAVSGLARPLKDRRQPFQQRGTSGSRGVGAAQRLPLGSLPWYGPASAACGAVGASPASASSSSATSALLRNSADSSPAPRQLFRASSPAITVSRSATTSVSARTFSSSPAPVRPLPRRLASDPQERFAAVFEATKGTVEFHKSVKGSMRRALSFWEGLVPDSWIVSVIAEGYRLPFVQNVQVPYLYLQNSRSTELYRAFVEAEIVSLVGSGAAREVACQPHVVSPLMVATNSSKPRLILDLSVFNTYLEYTQVKYEALDSVRDLLPSQGYMGTFDMKSGYHHIDVHEEDCKYLGFSWNFGYGVRFFVYTVLPFGLSPAPMLFTKVFRPLVHLWRSRGYSCALYLDDGIFFAPCYDQARRMSEDIQADLQAAGVITSFEKCRWSPVQRLDWLGITIDLRQFQIEVSTKRITSALNLIDSLLRTNCPSARDRMRITGKLISMAPVLGRIVQLKTRRLYESINDVFPNISRRFMFTCTEHDELMFWKRSLHVLNVCSLHQSAGAERIIVAGGSSATAVGVAPVQGLSMVSGLSEPAEAVNCREAATELAPNCLIAADASATAAGAIYYDCEGRRHVASTSFDAVEAAQSSTYRELKTILFALQSFSPLLRDRRIVVQTDNKGAVSIINKGSGRPVLQTIAEQIYDFGVKRACLITPVWVPREQNAEADEASRIVDYDDWGVKSSFFRICEKRWGPYLIDRFADHRNTKVSRFNSKFYVPGSEAVDALACHWGGEMNWLCPPISLVVQTIQHLRDCKAKGTIVVPDWPSQLYFSLLKTNGEWSPFVKDVLWVPSGTKLFNSAAQASSVFNDTYSRSPFLFLLLDFTPRAALVV</sequence>
<dbReference type="WBParaSite" id="PSAMB.scaffold8514size6140.g31467.t1">
    <property type="protein sequence ID" value="PSAMB.scaffold8514size6140.g31467.t1"/>
    <property type="gene ID" value="PSAMB.scaffold8514size6140.g31467"/>
</dbReference>
<dbReference type="InterPro" id="IPR000477">
    <property type="entry name" value="RT_dom"/>
</dbReference>
<keyword evidence="3" id="KW-1185">Reference proteome</keyword>
<dbReference type="CDD" id="cd03714">
    <property type="entry name" value="RT_DIRS1"/>
    <property type="match status" value="1"/>
</dbReference>
<dbReference type="Pfam" id="PF13456">
    <property type="entry name" value="RVT_3"/>
    <property type="match status" value="1"/>
</dbReference>
<dbReference type="GO" id="GO:0006259">
    <property type="term" value="P:DNA metabolic process"/>
    <property type="evidence" value="ECO:0007669"/>
    <property type="project" value="UniProtKB-ARBA"/>
</dbReference>
<dbReference type="SUPFAM" id="SSF56672">
    <property type="entry name" value="DNA/RNA polymerases"/>
    <property type="match status" value="1"/>
</dbReference>
<dbReference type="Gene3D" id="3.30.420.10">
    <property type="entry name" value="Ribonuclease H-like superfamily/Ribonuclease H"/>
    <property type="match status" value="1"/>
</dbReference>
<dbReference type="Gene3D" id="3.10.10.10">
    <property type="entry name" value="HIV Type 1 Reverse Transcriptase, subunit A, domain 1"/>
    <property type="match status" value="1"/>
</dbReference>
<feature type="domain" description="Reverse transcriptase" evidence="2">
    <location>
        <begin position="334"/>
        <end position="541"/>
    </location>
</feature>
<evidence type="ECO:0000256" key="1">
    <source>
        <dbReference type="SAM" id="MobiDB-lite"/>
    </source>
</evidence>
<feature type="region of interest" description="Disordered" evidence="1">
    <location>
        <begin position="155"/>
        <end position="176"/>
    </location>
</feature>
<proteinExistence type="predicted"/>
<dbReference type="InterPro" id="IPR002156">
    <property type="entry name" value="RNaseH_domain"/>
</dbReference>
<dbReference type="Pfam" id="PF00078">
    <property type="entry name" value="RVT_1"/>
    <property type="match status" value="1"/>
</dbReference>
<reference evidence="4" key="1">
    <citation type="submission" date="2022-11" db="UniProtKB">
        <authorList>
            <consortium name="WormBaseParasite"/>
        </authorList>
    </citation>
    <scope>IDENTIFICATION</scope>
</reference>
<dbReference type="Gene3D" id="3.30.70.270">
    <property type="match status" value="1"/>
</dbReference>